<dbReference type="AlphaFoldDB" id="A0A2M4DRP2"/>
<organism evidence="2">
    <name type="scientific">Anopheles darlingi</name>
    <name type="common">Mosquito</name>
    <dbReference type="NCBI Taxonomy" id="43151"/>
    <lineage>
        <taxon>Eukaryota</taxon>
        <taxon>Metazoa</taxon>
        <taxon>Ecdysozoa</taxon>
        <taxon>Arthropoda</taxon>
        <taxon>Hexapoda</taxon>
        <taxon>Insecta</taxon>
        <taxon>Pterygota</taxon>
        <taxon>Neoptera</taxon>
        <taxon>Endopterygota</taxon>
        <taxon>Diptera</taxon>
        <taxon>Nematocera</taxon>
        <taxon>Culicoidea</taxon>
        <taxon>Culicidae</taxon>
        <taxon>Anophelinae</taxon>
        <taxon>Anopheles</taxon>
    </lineage>
</organism>
<feature type="region of interest" description="Disordered" evidence="1">
    <location>
        <begin position="72"/>
        <end position="111"/>
    </location>
</feature>
<protein>
    <submittedName>
        <fullName evidence="2">Putative secreted protein</fullName>
    </submittedName>
</protein>
<name>A0A2M4DRP2_ANODA</name>
<sequence>MGTAAVAVAGAAAVAAGDDGDRWYADSGRVDVAAGVVPADDDDDAGGARVVHRWWRRRRRWPHCVRLCGRPPAAPPVTGKTPARHAPVAVSASRTPASPPSSPWMSRMKLF</sequence>
<dbReference type="EMBL" id="GGFL01016004">
    <property type="protein sequence ID" value="MBW80182.1"/>
    <property type="molecule type" value="Transcribed_RNA"/>
</dbReference>
<accession>A0A2M4DRP2</accession>
<reference evidence="2" key="1">
    <citation type="submission" date="2018-01" db="EMBL/GenBank/DDBJ databases">
        <title>An insight into the sialome of Amazonian anophelines.</title>
        <authorList>
            <person name="Ribeiro J.M."/>
            <person name="Scarpassa V."/>
            <person name="Calvo E."/>
        </authorList>
    </citation>
    <scope>NUCLEOTIDE SEQUENCE</scope>
</reference>
<proteinExistence type="predicted"/>
<evidence type="ECO:0000313" key="2">
    <source>
        <dbReference type="EMBL" id="MBW80182.1"/>
    </source>
</evidence>
<evidence type="ECO:0000256" key="1">
    <source>
        <dbReference type="SAM" id="MobiDB-lite"/>
    </source>
</evidence>
<feature type="compositionally biased region" description="Low complexity" evidence="1">
    <location>
        <begin position="86"/>
        <end position="96"/>
    </location>
</feature>